<dbReference type="OrthoDB" id="2843222at2"/>
<name>A0A370GGK7_9BACI</name>
<keyword evidence="2" id="KW-0732">Signal</keyword>
<accession>A0A370GGK7</accession>
<feature type="region of interest" description="Disordered" evidence="1">
    <location>
        <begin position="168"/>
        <end position="217"/>
    </location>
</feature>
<protein>
    <submittedName>
        <fullName evidence="3">Uncharacterized protein</fullName>
    </submittedName>
</protein>
<reference evidence="3 4" key="1">
    <citation type="submission" date="2018-07" db="EMBL/GenBank/DDBJ databases">
        <title>Genomic Encyclopedia of Type Strains, Phase IV (KMG-IV): sequencing the most valuable type-strain genomes for metagenomic binning, comparative biology and taxonomic classification.</title>
        <authorList>
            <person name="Goeker M."/>
        </authorList>
    </citation>
    <scope>NUCLEOTIDE SEQUENCE [LARGE SCALE GENOMIC DNA]</scope>
    <source>
        <strain evidence="3 4">DSM 25281</strain>
    </source>
</reference>
<evidence type="ECO:0000256" key="2">
    <source>
        <dbReference type="SAM" id="SignalP"/>
    </source>
</evidence>
<comment type="caution">
    <text evidence="3">The sequence shown here is derived from an EMBL/GenBank/DDBJ whole genome shotgun (WGS) entry which is preliminary data.</text>
</comment>
<feature type="signal peptide" evidence="2">
    <location>
        <begin position="1"/>
        <end position="23"/>
    </location>
</feature>
<evidence type="ECO:0000313" key="3">
    <source>
        <dbReference type="EMBL" id="RDI42259.1"/>
    </source>
</evidence>
<dbReference type="Proteomes" id="UP000255326">
    <property type="component" value="Unassembled WGS sequence"/>
</dbReference>
<sequence>MRNKLAYSLIFLGILAFPSMASAHGGLLSGVVDQTTKTVDQTLDTADTVLNGKENEKSDDTVLDKVASTVDSIAKPVKSVTNSVEDTVKNTVKNVVGTKSDVKLVDVDLGEKPKIKVNTGIADIEVDESPSVKIGKEADDSTDNSAVNADVGPVETKVSTINPTVKVEVGHSKQEDKHSVKEHPVEVQADAAQPKQTIAPSIKPKEEKGEPVSASDNVQKVKMPKVQPLMENHPEGKTPVHHQKHRTGHYEAIVPAGGSSMQTTASSGGTGTAVSPAFAAILGSGFDLEYRYLQPKTGKSKIYYDQWLNAPPSQPPKSFFFLNV</sequence>
<dbReference type="AlphaFoldDB" id="A0A370GGK7"/>
<gene>
    <name evidence="3" type="ORF">DFR59_10598</name>
</gene>
<feature type="compositionally biased region" description="Basic and acidic residues" evidence="1">
    <location>
        <begin position="168"/>
        <end position="185"/>
    </location>
</feature>
<feature type="chain" id="PRO_5016985522" evidence="2">
    <location>
        <begin position="24"/>
        <end position="324"/>
    </location>
</feature>
<proteinExistence type="predicted"/>
<organism evidence="3 4">
    <name type="scientific">Falsibacillus pallidus</name>
    <dbReference type="NCBI Taxonomy" id="493781"/>
    <lineage>
        <taxon>Bacteria</taxon>
        <taxon>Bacillati</taxon>
        <taxon>Bacillota</taxon>
        <taxon>Bacilli</taxon>
        <taxon>Bacillales</taxon>
        <taxon>Bacillaceae</taxon>
        <taxon>Falsibacillus</taxon>
    </lineage>
</organism>
<dbReference type="EMBL" id="QQAY01000005">
    <property type="protein sequence ID" value="RDI42259.1"/>
    <property type="molecule type" value="Genomic_DNA"/>
</dbReference>
<keyword evidence="4" id="KW-1185">Reference proteome</keyword>
<dbReference type="RefSeq" id="WP_114745647.1">
    <property type="nucleotide sequence ID" value="NZ_QQAY01000005.1"/>
</dbReference>
<evidence type="ECO:0000313" key="4">
    <source>
        <dbReference type="Proteomes" id="UP000255326"/>
    </source>
</evidence>
<evidence type="ECO:0000256" key="1">
    <source>
        <dbReference type="SAM" id="MobiDB-lite"/>
    </source>
</evidence>